<dbReference type="Proteomes" id="UP000293360">
    <property type="component" value="Unassembled WGS sequence"/>
</dbReference>
<dbReference type="SUPFAM" id="SSF48403">
    <property type="entry name" value="Ankyrin repeat"/>
    <property type="match status" value="1"/>
</dbReference>
<feature type="repeat" description="ANK" evidence="5">
    <location>
        <begin position="351"/>
        <end position="383"/>
    </location>
</feature>
<reference evidence="7 8" key="1">
    <citation type="submission" date="2018-06" db="EMBL/GenBank/DDBJ databases">
        <title>Complete Genomes of Monosporascus.</title>
        <authorList>
            <person name="Robinson A.J."/>
            <person name="Natvig D.O."/>
        </authorList>
    </citation>
    <scope>NUCLEOTIDE SEQUENCE [LARGE SCALE GENOMIC DNA]</scope>
    <source>
        <strain evidence="7 8">CBS 110550</strain>
    </source>
</reference>
<dbReference type="Gene3D" id="1.25.40.20">
    <property type="entry name" value="Ankyrin repeat-containing domain"/>
    <property type="match status" value="2"/>
</dbReference>
<keyword evidence="2 5" id="KW-0040">ANK repeat</keyword>
<dbReference type="Pfam" id="PF12796">
    <property type="entry name" value="Ank_2"/>
    <property type="match status" value="1"/>
</dbReference>
<evidence type="ECO:0000256" key="6">
    <source>
        <dbReference type="SAM" id="MobiDB-lite"/>
    </source>
</evidence>
<gene>
    <name evidence="7" type="ORF">DL764_001848</name>
</gene>
<evidence type="ECO:0000256" key="5">
    <source>
        <dbReference type="PROSITE-ProRule" id="PRU00023"/>
    </source>
</evidence>
<dbReference type="InterPro" id="IPR036770">
    <property type="entry name" value="Ankyrin_rpt-contain_sf"/>
</dbReference>
<name>A0A4Q4TR83_9PEZI</name>
<dbReference type="PRINTS" id="PR01415">
    <property type="entry name" value="ANKYRIN"/>
</dbReference>
<dbReference type="AlphaFoldDB" id="A0A4Q4TR83"/>
<feature type="repeat" description="ANK" evidence="5">
    <location>
        <begin position="318"/>
        <end position="350"/>
    </location>
</feature>
<evidence type="ECO:0000313" key="8">
    <source>
        <dbReference type="Proteomes" id="UP000293360"/>
    </source>
</evidence>
<dbReference type="PANTHER" id="PTHR24197:SF44">
    <property type="entry name" value="ANKYRIN REPEAT DOMAIN-CONTAINING PROTEIN 54"/>
    <property type="match status" value="1"/>
</dbReference>
<feature type="region of interest" description="Disordered" evidence="6">
    <location>
        <begin position="149"/>
        <end position="173"/>
    </location>
</feature>
<evidence type="ECO:0000256" key="4">
    <source>
        <dbReference type="ARBA" id="ARBA00039237"/>
    </source>
</evidence>
<sequence>METASILLRWLLYSERPLSLEELTEVTMADPQGTSFNAERGAGDRSYVSLTLSSFVSISKDNLVQFAHQTVKDYLLLDATEEGFFTRKADSHAFVARCCLSYMQFCGQSDLKCGSAHSARRRCPKEYTLLEYVFNHWYRHALGAWRDTAKAGMPDEPNRPSSEAATPQEGTTHWSTLPADRFVRIEENSESENVPQSLLEWAASVKLWLNQISRTERVPYRDTLKSLACKGYERSVEFLLATTAPTSCPRVFTAALAGSYKEMIQLILDDAAGGEQSDSPWWPEMWDLTAELLTYKSHEVIVRLLLDHGADVNLVDLNGWTALHTAALQGHETIMKLLLEKGADINVKDCNGRTALHIASSQGHDVVTRWLIEKGADIGARDKVEWTALDLAVRKATMDFQPQDIQVDLGYSGRRMAPRAVQSNHETVARTIRLLSERRPDLEGNCDTETPGLASEMLTGLVRSSGIQNMVIDEGTARVTTSVAEAMTFHGGPSSFIVPFVGQLVLYGGSVKFGMSLIEELLVYGQLTVSARVGLAPILRRQRCSINSATTYLEEATIYRGSAIFSTTARIKSLTVYGGSATFSTTAQIEDLRI</sequence>
<dbReference type="STRING" id="155417.A0A4Q4TR83"/>
<dbReference type="Pfam" id="PF00023">
    <property type="entry name" value="Ank"/>
    <property type="match status" value="1"/>
</dbReference>
<evidence type="ECO:0000256" key="3">
    <source>
        <dbReference type="ARBA" id="ARBA00037385"/>
    </source>
</evidence>
<dbReference type="EMBL" id="QJNU01000060">
    <property type="protein sequence ID" value="RYP08517.1"/>
    <property type="molecule type" value="Genomic_DNA"/>
</dbReference>
<comment type="caution">
    <text evidence="7">The sequence shown here is derived from an EMBL/GenBank/DDBJ whole genome shotgun (WGS) entry which is preliminary data.</text>
</comment>
<protein>
    <recommendedName>
        <fullName evidence="4">Ankyrin repeat domain-containing protein 54</fullName>
    </recommendedName>
</protein>
<feature type="compositionally biased region" description="Polar residues" evidence="6">
    <location>
        <begin position="159"/>
        <end position="173"/>
    </location>
</feature>
<dbReference type="PROSITE" id="PS50297">
    <property type="entry name" value="ANK_REP_REGION"/>
    <property type="match status" value="2"/>
</dbReference>
<evidence type="ECO:0000256" key="2">
    <source>
        <dbReference type="ARBA" id="ARBA00023043"/>
    </source>
</evidence>
<dbReference type="PANTHER" id="PTHR24197">
    <property type="entry name" value="ANKYRIN REPEAT DOMAIN-CONTAINING PROTEIN 61"/>
    <property type="match status" value="1"/>
</dbReference>
<proteinExistence type="predicted"/>
<keyword evidence="8" id="KW-1185">Reference proteome</keyword>
<keyword evidence="1" id="KW-0677">Repeat</keyword>
<dbReference type="InterPro" id="IPR002110">
    <property type="entry name" value="Ankyrin_rpt"/>
</dbReference>
<comment type="function">
    <text evidence="3">Plays an important role in regulating intracellular signaling events associated with erythroid terminal differentiation.</text>
</comment>
<dbReference type="OrthoDB" id="4778003at2759"/>
<evidence type="ECO:0000256" key="1">
    <source>
        <dbReference type="ARBA" id="ARBA00022737"/>
    </source>
</evidence>
<accession>A0A4Q4TR83</accession>
<evidence type="ECO:0000313" key="7">
    <source>
        <dbReference type="EMBL" id="RYP08517.1"/>
    </source>
</evidence>
<dbReference type="PROSITE" id="PS50088">
    <property type="entry name" value="ANK_REPEAT"/>
    <property type="match status" value="2"/>
</dbReference>
<dbReference type="SMART" id="SM00248">
    <property type="entry name" value="ANK"/>
    <property type="match status" value="3"/>
</dbReference>
<organism evidence="7 8">
    <name type="scientific">Monosporascus ibericus</name>
    <dbReference type="NCBI Taxonomy" id="155417"/>
    <lineage>
        <taxon>Eukaryota</taxon>
        <taxon>Fungi</taxon>
        <taxon>Dikarya</taxon>
        <taxon>Ascomycota</taxon>
        <taxon>Pezizomycotina</taxon>
        <taxon>Sordariomycetes</taxon>
        <taxon>Xylariomycetidae</taxon>
        <taxon>Xylariales</taxon>
        <taxon>Xylariales incertae sedis</taxon>
        <taxon>Monosporascus</taxon>
    </lineage>
</organism>